<evidence type="ECO:0000313" key="1">
    <source>
        <dbReference type="EMBL" id="SDQ62208.1"/>
    </source>
</evidence>
<sequence>MLALAAPFAYETNPKLILPCLSAQSGVDA</sequence>
<dbReference type="AlphaFoldDB" id="A0A1H1CDM0"/>
<proteinExistence type="predicted"/>
<accession>A0A1H1CDM0</accession>
<gene>
    <name evidence="1" type="ORF">SAMN05445850_1204</name>
</gene>
<dbReference type="STRING" id="157910.SAMN05445850_1204"/>
<dbReference type="EMBL" id="FNKX01000001">
    <property type="protein sequence ID" value="SDQ62208.1"/>
    <property type="molecule type" value="Genomic_DNA"/>
</dbReference>
<dbReference type="Proteomes" id="UP000199365">
    <property type="component" value="Unassembled WGS sequence"/>
</dbReference>
<protein>
    <submittedName>
        <fullName evidence="1">Uncharacterized protein</fullName>
    </submittedName>
</protein>
<keyword evidence="2" id="KW-1185">Reference proteome</keyword>
<name>A0A1H1CDM0_9BURK</name>
<reference evidence="2" key="1">
    <citation type="submission" date="2016-10" db="EMBL/GenBank/DDBJ databases">
        <authorList>
            <person name="Varghese N."/>
            <person name="Submissions S."/>
        </authorList>
    </citation>
    <scope>NUCLEOTIDE SEQUENCE [LARGE SCALE GENOMIC DNA]</scope>
    <source>
        <strain evidence="2">DUS833</strain>
    </source>
</reference>
<organism evidence="1 2">
    <name type="scientific">Paraburkholderia tuberum</name>
    <dbReference type="NCBI Taxonomy" id="157910"/>
    <lineage>
        <taxon>Bacteria</taxon>
        <taxon>Pseudomonadati</taxon>
        <taxon>Pseudomonadota</taxon>
        <taxon>Betaproteobacteria</taxon>
        <taxon>Burkholderiales</taxon>
        <taxon>Burkholderiaceae</taxon>
        <taxon>Paraburkholderia</taxon>
    </lineage>
</organism>
<evidence type="ECO:0000313" key="2">
    <source>
        <dbReference type="Proteomes" id="UP000199365"/>
    </source>
</evidence>